<feature type="transmembrane region" description="Helical" evidence="5">
    <location>
        <begin position="12"/>
        <end position="27"/>
    </location>
</feature>
<evidence type="ECO:0000256" key="4">
    <source>
        <dbReference type="ARBA" id="ARBA00023136"/>
    </source>
</evidence>
<dbReference type="AlphaFoldDB" id="A0A7C3YRZ9"/>
<comment type="caution">
    <text evidence="6">The sequence shown here is derived from an EMBL/GenBank/DDBJ whole genome shotgun (WGS) entry which is preliminary data.</text>
</comment>
<evidence type="ECO:0000313" key="6">
    <source>
        <dbReference type="EMBL" id="HGE98674.1"/>
    </source>
</evidence>
<sequence length="222" mass="26818">MPGFTRNFKPVRVLWCIFLFIYFYHFPKNFFTDALPERSAIPIFFFQSFSFWLIIEYYFSSPFFQSGVLPFSSFFKSLFSLYFYPYLVFLIFDYGWWGRGQIKFLYPYINFFGLGLFLFGILFRLLTLFLFIAYPVGRLIKKGLFRFSRHPRYLATAIQLVSLPLVFSSFLGILLLLPGFYLIKKEAEFEDRGLREYLKKDYERYLKDVPLLYPGWRVLIKR</sequence>
<evidence type="ECO:0000256" key="2">
    <source>
        <dbReference type="ARBA" id="ARBA00022692"/>
    </source>
</evidence>
<name>A0A7C3YRZ9_UNCW3</name>
<keyword evidence="2 5" id="KW-0812">Transmembrane</keyword>
<comment type="subcellular location">
    <subcellularLocation>
        <location evidence="1">Membrane</location>
        <topology evidence="1">Multi-pass membrane protein</topology>
    </subcellularLocation>
</comment>
<organism evidence="6">
    <name type="scientific">candidate division WOR-3 bacterium</name>
    <dbReference type="NCBI Taxonomy" id="2052148"/>
    <lineage>
        <taxon>Bacteria</taxon>
        <taxon>Bacteria division WOR-3</taxon>
    </lineage>
</organism>
<feature type="transmembrane region" description="Helical" evidence="5">
    <location>
        <begin position="154"/>
        <end position="183"/>
    </location>
</feature>
<protein>
    <submittedName>
        <fullName evidence="6">DUF1295 domain-containing protein</fullName>
    </submittedName>
</protein>
<keyword evidence="4 5" id="KW-0472">Membrane</keyword>
<accession>A0A7C3YRZ9</accession>
<proteinExistence type="predicted"/>
<keyword evidence="3 5" id="KW-1133">Transmembrane helix</keyword>
<dbReference type="Gene3D" id="1.20.120.1630">
    <property type="match status" value="1"/>
</dbReference>
<evidence type="ECO:0000256" key="5">
    <source>
        <dbReference type="SAM" id="Phobius"/>
    </source>
</evidence>
<evidence type="ECO:0000256" key="1">
    <source>
        <dbReference type="ARBA" id="ARBA00004141"/>
    </source>
</evidence>
<reference evidence="6" key="1">
    <citation type="journal article" date="2020" name="mSystems">
        <title>Genome- and Community-Level Interaction Insights into Carbon Utilization and Element Cycling Functions of Hydrothermarchaeota in Hydrothermal Sediment.</title>
        <authorList>
            <person name="Zhou Z."/>
            <person name="Liu Y."/>
            <person name="Xu W."/>
            <person name="Pan J."/>
            <person name="Luo Z.H."/>
            <person name="Li M."/>
        </authorList>
    </citation>
    <scope>NUCLEOTIDE SEQUENCE [LARGE SCALE GENOMIC DNA]</scope>
    <source>
        <strain evidence="6">SpSt-906</strain>
    </source>
</reference>
<dbReference type="GO" id="GO:0004671">
    <property type="term" value="F:protein C-terminal S-isoprenylcysteine carboxyl O-methyltransferase activity"/>
    <property type="evidence" value="ECO:0007669"/>
    <property type="project" value="InterPro"/>
</dbReference>
<dbReference type="InterPro" id="IPR007269">
    <property type="entry name" value="ICMT_MeTrfase"/>
</dbReference>
<feature type="transmembrane region" description="Helical" evidence="5">
    <location>
        <begin position="39"/>
        <end position="59"/>
    </location>
</feature>
<dbReference type="EMBL" id="DTMQ01000009">
    <property type="protein sequence ID" value="HGE98674.1"/>
    <property type="molecule type" value="Genomic_DNA"/>
</dbReference>
<dbReference type="GO" id="GO:0016020">
    <property type="term" value="C:membrane"/>
    <property type="evidence" value="ECO:0007669"/>
    <property type="project" value="UniProtKB-SubCell"/>
</dbReference>
<gene>
    <name evidence="6" type="ORF">ENX07_01175</name>
</gene>
<feature type="transmembrane region" description="Helical" evidence="5">
    <location>
        <begin position="109"/>
        <end position="134"/>
    </location>
</feature>
<evidence type="ECO:0000256" key="3">
    <source>
        <dbReference type="ARBA" id="ARBA00022989"/>
    </source>
</evidence>
<dbReference type="Pfam" id="PF04140">
    <property type="entry name" value="ICMT"/>
    <property type="match status" value="1"/>
</dbReference>
<feature type="transmembrane region" description="Helical" evidence="5">
    <location>
        <begin position="79"/>
        <end position="97"/>
    </location>
</feature>